<name>A0AAE1V2P8_9SOLA</name>
<feature type="transmembrane region" description="Helical" evidence="7">
    <location>
        <begin position="316"/>
        <end position="338"/>
    </location>
</feature>
<comment type="similarity">
    <text evidence="5">Belongs to the major facilitator superfamily. Phosphate:H(+) symporter (TC 2.A.1.9) family.</text>
</comment>
<accession>A0AAE1V2P8</accession>
<comment type="caution">
    <text evidence="9">The sequence shown here is derived from an EMBL/GenBank/DDBJ whole genome shotgun (WGS) entry which is preliminary data.</text>
</comment>
<evidence type="ECO:0000313" key="9">
    <source>
        <dbReference type="EMBL" id="KAK4353017.1"/>
    </source>
</evidence>
<dbReference type="InterPro" id="IPR036259">
    <property type="entry name" value="MFS_trans_sf"/>
</dbReference>
<feature type="transmembrane region" description="Helical" evidence="7">
    <location>
        <begin position="411"/>
        <end position="428"/>
    </location>
</feature>
<feature type="transmembrane region" description="Helical" evidence="7">
    <location>
        <begin position="197"/>
        <end position="216"/>
    </location>
</feature>
<feature type="transmembrane region" description="Helical" evidence="7">
    <location>
        <begin position="167"/>
        <end position="185"/>
    </location>
</feature>
<proteinExistence type="inferred from homology"/>
<dbReference type="InterPro" id="IPR020846">
    <property type="entry name" value="MFS_dom"/>
</dbReference>
<feature type="transmembrane region" description="Helical" evidence="7">
    <location>
        <begin position="76"/>
        <end position="97"/>
    </location>
</feature>
<evidence type="ECO:0000256" key="6">
    <source>
        <dbReference type="ARBA" id="ARBA00049011"/>
    </source>
</evidence>
<keyword evidence="10" id="KW-1185">Reference proteome</keyword>
<dbReference type="PROSITE" id="PS50850">
    <property type="entry name" value="MFS"/>
    <property type="match status" value="1"/>
</dbReference>
<reference evidence="9" key="1">
    <citation type="submission" date="2023-12" db="EMBL/GenBank/DDBJ databases">
        <title>Genome assembly of Anisodus tanguticus.</title>
        <authorList>
            <person name="Wang Y.-J."/>
        </authorList>
    </citation>
    <scope>NUCLEOTIDE SEQUENCE</scope>
    <source>
        <strain evidence="9">KB-2021</strain>
        <tissue evidence="9">Leaf</tissue>
    </source>
</reference>
<dbReference type="CDD" id="cd17378">
    <property type="entry name" value="MFS_OCT_plant"/>
    <property type="match status" value="1"/>
</dbReference>
<keyword evidence="2 7" id="KW-0812">Transmembrane</keyword>
<evidence type="ECO:0000259" key="8">
    <source>
        <dbReference type="PROSITE" id="PS50850"/>
    </source>
</evidence>
<feature type="transmembrane region" description="Helical" evidence="7">
    <location>
        <begin position="434"/>
        <end position="454"/>
    </location>
</feature>
<feature type="transmembrane region" description="Helical" evidence="7">
    <location>
        <begin position="142"/>
        <end position="160"/>
    </location>
</feature>
<gene>
    <name evidence="9" type="ORF">RND71_028535</name>
</gene>
<evidence type="ECO:0000313" key="10">
    <source>
        <dbReference type="Proteomes" id="UP001291623"/>
    </source>
</evidence>
<comment type="catalytic activity">
    <reaction evidence="6">
        <text>phosphate(in) + H(+)(in) = phosphate(out) + H(+)(out)</text>
        <dbReference type="Rhea" id="RHEA:29939"/>
        <dbReference type="ChEBI" id="CHEBI:15378"/>
        <dbReference type="ChEBI" id="CHEBI:43474"/>
    </reaction>
    <physiologicalReaction direction="right-to-left" evidence="6">
        <dbReference type="Rhea" id="RHEA:29941"/>
    </physiologicalReaction>
</comment>
<feature type="transmembrane region" description="Helical" evidence="7">
    <location>
        <begin position="284"/>
        <end position="304"/>
    </location>
</feature>
<dbReference type="EMBL" id="JAVYJV010000015">
    <property type="protein sequence ID" value="KAK4353017.1"/>
    <property type="molecule type" value="Genomic_DNA"/>
</dbReference>
<dbReference type="GO" id="GO:0022857">
    <property type="term" value="F:transmembrane transporter activity"/>
    <property type="evidence" value="ECO:0007669"/>
    <property type="project" value="InterPro"/>
</dbReference>
<comment type="subcellular location">
    <subcellularLocation>
        <location evidence="1">Membrane</location>
        <topology evidence="1">Multi-pass membrane protein</topology>
    </subcellularLocation>
</comment>
<feature type="transmembrane region" description="Helical" evidence="7">
    <location>
        <begin position="378"/>
        <end position="399"/>
    </location>
</feature>
<dbReference type="InterPro" id="IPR005828">
    <property type="entry name" value="MFS_sugar_transport-like"/>
</dbReference>
<keyword evidence="3 7" id="KW-1133">Transmembrane helix</keyword>
<feature type="transmembrane region" description="Helical" evidence="7">
    <location>
        <begin position="109"/>
        <end position="136"/>
    </location>
</feature>
<feature type="transmembrane region" description="Helical" evidence="7">
    <location>
        <begin position="347"/>
        <end position="366"/>
    </location>
</feature>
<dbReference type="PANTHER" id="PTHR24064">
    <property type="entry name" value="SOLUTE CARRIER FAMILY 22 MEMBER"/>
    <property type="match status" value="1"/>
</dbReference>
<evidence type="ECO:0000256" key="3">
    <source>
        <dbReference type="ARBA" id="ARBA00022989"/>
    </source>
</evidence>
<sequence length="637" mass="71003">MSDKSLEPLLLLKRKNASTTLDETLERCIGEFGWAQLLQAVLVSLSWVFDAQQTFISVFTDTPAVNEWSLQGASSILTGLPASSFFIGCLTGGLVLSTLADTKLGRKNMLVISCLVMSITGAITSISTNIWIYAILRFLTGFGRATIGTCALVLSTELVGSQWRGQVGIIGFVCFSIGFLSLPLIAFVNRGSSWRVLYLWTCLPTILYSILVHFFVRESPRWLYVRGNKEEFVQTLKSITTRSSLTLSFFGSFIEFEDQEHNNSEESTVSLYSAIKMLVEKNWALRRLISVMLVGFGIGIVYYGMPLGVGNLPFNLYLSTTLNALSELPASMVTFFLIGKLTRKKSLLGFAMLSGISSIGCVIVKDDDFKELQMGLELVSFFSACTSFNVLLIYTVELFPTCVRNSAVSMVRQALVLGGAISPMLVALGRKNRWFSYGIFGICIASCGLFVLCLPETKGRTLSDTMAEEEYKESMLKDCFDLELEIPWDDGKELVMLKDCFDLELEIPWDDGKELVMLKDCFDLELEIPWDDGKELVMLKDCFDLELEIPWDDGKELVMLKDCFDLELEIPWDDGKELVGGEKAESFAAADDVDATMQREEVVGRRSLANKVKAKGRKTEAEAAIRNTETEAEIMQR</sequence>
<evidence type="ECO:0000256" key="4">
    <source>
        <dbReference type="ARBA" id="ARBA00023136"/>
    </source>
</evidence>
<dbReference type="AlphaFoldDB" id="A0AAE1V2P8"/>
<protein>
    <recommendedName>
        <fullName evidence="8">Major facilitator superfamily (MFS) profile domain-containing protein</fullName>
    </recommendedName>
</protein>
<feature type="domain" description="Major facilitator superfamily (MFS) profile" evidence="8">
    <location>
        <begin position="39"/>
        <end position="459"/>
    </location>
</feature>
<evidence type="ECO:0000256" key="7">
    <source>
        <dbReference type="SAM" id="Phobius"/>
    </source>
</evidence>
<dbReference type="SUPFAM" id="SSF103473">
    <property type="entry name" value="MFS general substrate transporter"/>
    <property type="match status" value="1"/>
</dbReference>
<organism evidence="9 10">
    <name type="scientific">Anisodus tanguticus</name>
    <dbReference type="NCBI Taxonomy" id="243964"/>
    <lineage>
        <taxon>Eukaryota</taxon>
        <taxon>Viridiplantae</taxon>
        <taxon>Streptophyta</taxon>
        <taxon>Embryophyta</taxon>
        <taxon>Tracheophyta</taxon>
        <taxon>Spermatophyta</taxon>
        <taxon>Magnoliopsida</taxon>
        <taxon>eudicotyledons</taxon>
        <taxon>Gunneridae</taxon>
        <taxon>Pentapetalae</taxon>
        <taxon>asterids</taxon>
        <taxon>lamiids</taxon>
        <taxon>Solanales</taxon>
        <taxon>Solanaceae</taxon>
        <taxon>Solanoideae</taxon>
        <taxon>Hyoscyameae</taxon>
        <taxon>Anisodus</taxon>
    </lineage>
</organism>
<dbReference type="Gene3D" id="1.20.1250.20">
    <property type="entry name" value="MFS general substrate transporter like domains"/>
    <property type="match status" value="1"/>
</dbReference>
<dbReference type="Proteomes" id="UP001291623">
    <property type="component" value="Unassembled WGS sequence"/>
</dbReference>
<dbReference type="GO" id="GO:0016020">
    <property type="term" value="C:membrane"/>
    <property type="evidence" value="ECO:0007669"/>
    <property type="project" value="UniProtKB-SubCell"/>
</dbReference>
<evidence type="ECO:0000256" key="1">
    <source>
        <dbReference type="ARBA" id="ARBA00004141"/>
    </source>
</evidence>
<keyword evidence="4 7" id="KW-0472">Membrane</keyword>
<dbReference type="Pfam" id="PF00083">
    <property type="entry name" value="Sugar_tr"/>
    <property type="match status" value="1"/>
</dbReference>
<evidence type="ECO:0000256" key="5">
    <source>
        <dbReference type="ARBA" id="ARBA00044504"/>
    </source>
</evidence>
<evidence type="ECO:0000256" key="2">
    <source>
        <dbReference type="ARBA" id="ARBA00022692"/>
    </source>
</evidence>